<evidence type="ECO:0000256" key="4">
    <source>
        <dbReference type="ARBA" id="ARBA00022553"/>
    </source>
</evidence>
<organism evidence="7 8">
    <name type="scientific">Phanerochaete carnosa (strain HHB-10118-sp)</name>
    <name type="common">White-rot fungus</name>
    <name type="synonym">Peniophora carnosa</name>
    <dbReference type="NCBI Taxonomy" id="650164"/>
    <lineage>
        <taxon>Eukaryota</taxon>
        <taxon>Fungi</taxon>
        <taxon>Dikarya</taxon>
        <taxon>Basidiomycota</taxon>
        <taxon>Agaricomycotina</taxon>
        <taxon>Agaricomycetes</taxon>
        <taxon>Polyporales</taxon>
        <taxon>Phanerochaetaceae</taxon>
        <taxon>Phanerochaete</taxon>
    </lineage>
</organism>
<dbReference type="InterPro" id="IPR011145">
    <property type="entry name" value="Scavenger_mRNA_decap_enz_N"/>
</dbReference>
<dbReference type="KEGG" id="pco:PHACADRAFT_254246"/>
<accession>K5X286</accession>
<keyword evidence="3" id="KW-0963">Cytoplasm</keyword>
<dbReference type="PANTHER" id="PTHR12978">
    <property type="entry name" value="HISTIDINE TRIAD HIT PROTEIN MEMBER"/>
    <property type="match status" value="1"/>
</dbReference>
<dbReference type="InterPro" id="IPR008594">
    <property type="entry name" value="DcpS/DCS2"/>
</dbReference>
<dbReference type="GO" id="GO:0000340">
    <property type="term" value="F:RNA 7-methylguanosine cap binding"/>
    <property type="evidence" value="ECO:0007669"/>
    <property type="project" value="TreeGrafter"/>
</dbReference>
<dbReference type="InParanoid" id="K5X286"/>
<feature type="binding site" evidence="6">
    <location>
        <position position="157"/>
    </location>
    <ligand>
        <name>substrate</name>
    </ligand>
</feature>
<dbReference type="OrthoDB" id="10264956at2759"/>
<dbReference type="Gene3D" id="3.30.428.10">
    <property type="entry name" value="HIT-like"/>
    <property type="match status" value="1"/>
</dbReference>
<evidence type="ECO:0000256" key="2">
    <source>
        <dbReference type="ARBA" id="ARBA00010208"/>
    </source>
</evidence>
<dbReference type="Pfam" id="PF05652">
    <property type="entry name" value="DcpS"/>
    <property type="match status" value="1"/>
</dbReference>
<dbReference type="HOGENOM" id="CLU_041045_1_0_1"/>
<dbReference type="AlphaFoldDB" id="K5X286"/>
<feature type="binding site" evidence="6">
    <location>
        <position position="179"/>
    </location>
    <ligand>
        <name>substrate</name>
    </ligand>
</feature>
<proteinExistence type="inferred from homology"/>
<dbReference type="GeneID" id="18916022"/>
<feature type="active site" description="Nucleophile" evidence="5">
    <location>
        <position position="249"/>
    </location>
</feature>
<dbReference type="RefSeq" id="XP_007394712.1">
    <property type="nucleotide sequence ID" value="XM_007394650.1"/>
</dbReference>
<evidence type="ECO:0000256" key="5">
    <source>
        <dbReference type="PIRSR" id="PIRSR028973-1"/>
    </source>
</evidence>
<name>K5X286_PHACS</name>
<dbReference type="PROSITE" id="PS00892">
    <property type="entry name" value="HIT_1"/>
    <property type="match status" value="1"/>
</dbReference>
<dbReference type="GO" id="GO:0000290">
    <property type="term" value="P:deadenylation-dependent decapping of nuclear-transcribed mRNA"/>
    <property type="evidence" value="ECO:0007669"/>
    <property type="project" value="InterPro"/>
</dbReference>
<dbReference type="GO" id="GO:0005634">
    <property type="term" value="C:nucleus"/>
    <property type="evidence" value="ECO:0007669"/>
    <property type="project" value="TreeGrafter"/>
</dbReference>
<evidence type="ECO:0000256" key="6">
    <source>
        <dbReference type="PIRSR" id="PIRSR028973-2"/>
    </source>
</evidence>
<dbReference type="InterPro" id="IPR036265">
    <property type="entry name" value="HIT-like_sf"/>
</dbReference>
<feature type="binding site" evidence="6">
    <location>
        <begin position="240"/>
        <end position="251"/>
    </location>
    <ligand>
        <name>substrate</name>
    </ligand>
</feature>
<comment type="similarity">
    <text evidence="2">Belongs to the HIT family.</text>
</comment>
<evidence type="ECO:0000256" key="3">
    <source>
        <dbReference type="ARBA" id="ARBA00022490"/>
    </source>
</evidence>
<feature type="binding site" evidence="6">
    <location>
        <position position="177"/>
    </location>
    <ligand>
        <name>substrate</name>
    </ligand>
</feature>
<sequence length="319" mass="36738">MIRVALKGVDSLRLFKFERILNEDPVAHSLTLLGTLPDVNDSDKTLQAIIRVEKTALPAQQATTLVTHFVKDVQLMENTDIYTWFMGWLEASREHPDLKINVVCPATELHIRKYTKQDLVMVRETPELFQRIVKPYIDAFPPSRTQWVEDILSGESEAEKILHRAPSPDYGYVILPDMKWDLITIPALYLVAIANSRSIRSLRDLRKIHLPMLRSIRFEATRIVKEKWGLTDGAIRFFVHYQPSYYHFHVHIVNANYYGTMGSTVGQAHLLDDIISLLELDSDSYEGPSIFERLTLTYGLGNQHDLYEPMKQAQTDLDD</sequence>
<dbReference type="SUPFAM" id="SSF54197">
    <property type="entry name" value="HIT-like"/>
    <property type="match status" value="1"/>
</dbReference>
<dbReference type="Pfam" id="PF11969">
    <property type="entry name" value="DcpS_C"/>
    <property type="match status" value="1"/>
</dbReference>
<dbReference type="SUPFAM" id="SSF102860">
    <property type="entry name" value="mRNA decapping enzyme DcpS N-terminal domain"/>
    <property type="match status" value="1"/>
</dbReference>
<dbReference type="STRING" id="650164.K5X286"/>
<reference evidence="7 8" key="1">
    <citation type="journal article" date="2012" name="BMC Genomics">
        <title>Comparative genomics of the white-rot fungi, Phanerochaete carnosa and P. chrysosporium, to elucidate the genetic basis of the distinct wood types they colonize.</title>
        <authorList>
            <person name="Suzuki H."/>
            <person name="MacDonald J."/>
            <person name="Syed K."/>
            <person name="Salamov A."/>
            <person name="Hori C."/>
            <person name="Aerts A."/>
            <person name="Henrissat B."/>
            <person name="Wiebenga A."/>
            <person name="vanKuyk P.A."/>
            <person name="Barry K."/>
            <person name="Lindquist E."/>
            <person name="LaButti K."/>
            <person name="Lapidus A."/>
            <person name="Lucas S."/>
            <person name="Coutinho P."/>
            <person name="Gong Y."/>
            <person name="Samejima M."/>
            <person name="Mahadevan R."/>
            <person name="Abou-Zaid M."/>
            <person name="de Vries R.P."/>
            <person name="Igarashi K."/>
            <person name="Yadav J.S."/>
            <person name="Grigoriev I.V."/>
            <person name="Master E.R."/>
        </authorList>
    </citation>
    <scope>NUCLEOTIDE SEQUENCE [LARGE SCALE GENOMIC DNA]</scope>
    <source>
        <strain evidence="7 8">HHB-10118-sp</strain>
    </source>
</reference>
<dbReference type="InterPro" id="IPR019808">
    <property type="entry name" value="Histidine_triad_CS"/>
</dbReference>
<comment type="subcellular location">
    <subcellularLocation>
        <location evidence="1">Cytoplasm</location>
    </subcellularLocation>
</comment>
<feature type="binding site" evidence="6">
    <location>
        <position position="147"/>
    </location>
    <ligand>
        <name>substrate</name>
    </ligand>
</feature>
<dbReference type="Gene3D" id="3.30.200.40">
    <property type="entry name" value="Scavenger mRNA decapping enzyme, N-terminal domain"/>
    <property type="match status" value="1"/>
</dbReference>
<keyword evidence="8" id="KW-1185">Reference proteome</keyword>
<protein>
    <recommendedName>
        <fullName evidence="9">Scavenger mRNA decapping enzyme</fullName>
    </recommendedName>
</protein>
<dbReference type="FunCoup" id="K5X286">
    <property type="interactions" value="411"/>
</dbReference>
<dbReference type="GO" id="GO:0016787">
    <property type="term" value="F:hydrolase activity"/>
    <property type="evidence" value="ECO:0007669"/>
    <property type="project" value="InterPro"/>
</dbReference>
<keyword evidence="4" id="KW-0597">Phosphoprotein</keyword>
<evidence type="ECO:0008006" key="9">
    <source>
        <dbReference type="Google" id="ProtNLM"/>
    </source>
</evidence>
<dbReference type="GO" id="GO:0000932">
    <property type="term" value="C:P-body"/>
    <property type="evidence" value="ECO:0007669"/>
    <property type="project" value="TreeGrafter"/>
</dbReference>
<evidence type="ECO:0000256" key="1">
    <source>
        <dbReference type="ARBA" id="ARBA00004496"/>
    </source>
</evidence>
<gene>
    <name evidence="7" type="ORF">PHACADRAFT_254246</name>
</gene>
<dbReference type="Proteomes" id="UP000008370">
    <property type="component" value="Unassembled WGS sequence"/>
</dbReference>
<evidence type="ECO:0000313" key="7">
    <source>
        <dbReference type="EMBL" id="EKM56882.1"/>
    </source>
</evidence>
<evidence type="ECO:0000313" key="8">
    <source>
        <dbReference type="Proteomes" id="UP000008370"/>
    </source>
</evidence>
<dbReference type="PANTHER" id="PTHR12978:SF0">
    <property type="entry name" value="M7GPPPX DIPHOSPHATASE"/>
    <property type="match status" value="1"/>
</dbReference>
<dbReference type="PIRSF" id="PIRSF028973">
    <property type="entry name" value="Scavenger_mRNA_decap_enz"/>
    <property type="match status" value="1"/>
</dbReference>
<dbReference type="EMBL" id="JH930471">
    <property type="protein sequence ID" value="EKM56882.1"/>
    <property type="molecule type" value="Genomic_DNA"/>
</dbReference>